<evidence type="ECO:0000256" key="1">
    <source>
        <dbReference type="SAM" id="MobiDB-lite"/>
    </source>
</evidence>
<keyword evidence="3" id="KW-1185">Reference proteome</keyword>
<evidence type="ECO:0000313" key="3">
    <source>
        <dbReference type="Proteomes" id="UP000266723"/>
    </source>
</evidence>
<dbReference type="Proteomes" id="UP000266723">
    <property type="component" value="Unassembled WGS sequence"/>
</dbReference>
<protein>
    <submittedName>
        <fullName evidence="2">Uncharacterized protein</fullName>
    </submittedName>
</protein>
<dbReference type="EMBL" id="QGKV02001507">
    <property type="protein sequence ID" value="KAF3532653.1"/>
    <property type="molecule type" value="Genomic_DNA"/>
</dbReference>
<accession>A0ABQ7BK06</accession>
<name>A0ABQ7BK06_BRACR</name>
<gene>
    <name evidence="2" type="ORF">DY000_02040812</name>
</gene>
<feature type="compositionally biased region" description="Basic and acidic residues" evidence="1">
    <location>
        <begin position="1"/>
        <end position="11"/>
    </location>
</feature>
<feature type="region of interest" description="Disordered" evidence="1">
    <location>
        <begin position="1"/>
        <end position="26"/>
    </location>
</feature>
<sequence length="175" mass="20235">MLRLRSWEKNKPQGRPSPHGERRFGDAPEAFYVEPKPPDPSWITPHQTSCTQEYLIHPYLDFKSVMMLRFILFQEAAGQMTITHGKEPWMIGCILTSITRDKRKVLKEVFKSCVQRGKESGATTRPYKLDPSRPDSANHFVSSFHQIERFNQTFIRKSTSSPFLDQAESDRHPAA</sequence>
<organism evidence="2 3">
    <name type="scientific">Brassica cretica</name>
    <name type="common">Mustard</name>
    <dbReference type="NCBI Taxonomy" id="69181"/>
    <lineage>
        <taxon>Eukaryota</taxon>
        <taxon>Viridiplantae</taxon>
        <taxon>Streptophyta</taxon>
        <taxon>Embryophyta</taxon>
        <taxon>Tracheophyta</taxon>
        <taxon>Spermatophyta</taxon>
        <taxon>Magnoliopsida</taxon>
        <taxon>eudicotyledons</taxon>
        <taxon>Gunneridae</taxon>
        <taxon>Pentapetalae</taxon>
        <taxon>rosids</taxon>
        <taxon>malvids</taxon>
        <taxon>Brassicales</taxon>
        <taxon>Brassicaceae</taxon>
        <taxon>Brassiceae</taxon>
        <taxon>Brassica</taxon>
    </lineage>
</organism>
<proteinExistence type="predicted"/>
<evidence type="ECO:0000313" key="2">
    <source>
        <dbReference type="EMBL" id="KAF3532653.1"/>
    </source>
</evidence>
<comment type="caution">
    <text evidence="2">The sequence shown here is derived from an EMBL/GenBank/DDBJ whole genome shotgun (WGS) entry which is preliminary data.</text>
</comment>
<reference evidence="2 3" key="1">
    <citation type="journal article" date="2020" name="BMC Genomics">
        <title>Intraspecific diversification of the crop wild relative Brassica cretica Lam. using demographic model selection.</title>
        <authorList>
            <person name="Kioukis A."/>
            <person name="Michalopoulou V.A."/>
            <person name="Briers L."/>
            <person name="Pirintsos S."/>
            <person name="Studholme D.J."/>
            <person name="Pavlidis P."/>
            <person name="Sarris P.F."/>
        </authorList>
    </citation>
    <scope>NUCLEOTIDE SEQUENCE [LARGE SCALE GENOMIC DNA]</scope>
    <source>
        <strain evidence="3">cv. PFS-1207/04</strain>
    </source>
</reference>